<dbReference type="GO" id="GO:0005737">
    <property type="term" value="C:cytoplasm"/>
    <property type="evidence" value="ECO:0007669"/>
    <property type="project" value="UniProtKB-SubCell"/>
</dbReference>
<feature type="binding site" evidence="11">
    <location>
        <position position="202"/>
    </location>
    <ligand>
        <name>Zn(2+)</name>
        <dbReference type="ChEBI" id="CHEBI:29105"/>
        <label>2</label>
    </ligand>
</feature>
<dbReference type="SUPFAM" id="SSF57938">
    <property type="entry name" value="DnaJ/Hsp40 cysteine-rich domain"/>
    <property type="match status" value="1"/>
</dbReference>
<dbReference type="Gene3D" id="1.10.287.110">
    <property type="entry name" value="DnaJ domain"/>
    <property type="match status" value="1"/>
</dbReference>
<dbReference type="GO" id="GO:0005524">
    <property type="term" value="F:ATP binding"/>
    <property type="evidence" value="ECO:0007669"/>
    <property type="project" value="InterPro"/>
</dbReference>
<feature type="binding site" evidence="11">
    <location>
        <position position="199"/>
    </location>
    <ligand>
        <name>Zn(2+)</name>
        <dbReference type="ChEBI" id="CHEBI:29105"/>
        <label>2</label>
    </ligand>
</feature>
<comment type="similarity">
    <text evidence="11">Belongs to the DnaJ family.</text>
</comment>
<dbReference type="Proteomes" id="UP000600363">
    <property type="component" value="Unassembled WGS sequence"/>
</dbReference>
<dbReference type="Pfam" id="PF00226">
    <property type="entry name" value="DnaJ"/>
    <property type="match status" value="1"/>
</dbReference>
<evidence type="ECO:0000256" key="4">
    <source>
        <dbReference type="ARBA" id="ARBA00022705"/>
    </source>
</evidence>
<dbReference type="FunFam" id="1.10.287.110:FF:000031">
    <property type="entry name" value="Molecular chaperone DnaJ"/>
    <property type="match status" value="1"/>
</dbReference>
<keyword evidence="4 11" id="KW-0235">DNA replication</keyword>
<dbReference type="AlphaFoldDB" id="A0A832RYQ6"/>
<dbReference type="InterPro" id="IPR018253">
    <property type="entry name" value="DnaJ_domain_CS"/>
</dbReference>
<feature type="binding site" evidence="11">
    <location>
        <position position="156"/>
    </location>
    <ligand>
        <name>Zn(2+)</name>
        <dbReference type="ChEBI" id="CHEBI:29105"/>
        <label>1</label>
    </ligand>
</feature>
<dbReference type="InterPro" id="IPR008971">
    <property type="entry name" value="HSP40/DnaJ_pept-bd"/>
</dbReference>
<dbReference type="InterPro" id="IPR001623">
    <property type="entry name" value="DnaJ_domain"/>
</dbReference>
<comment type="subcellular location">
    <subcellularLocation>
        <location evidence="1 11">Cytoplasm</location>
    </subcellularLocation>
</comment>
<evidence type="ECO:0000256" key="9">
    <source>
        <dbReference type="ARBA" id="ARBA00023016"/>
    </source>
</evidence>
<dbReference type="RefSeq" id="WP_042686874.1">
    <property type="nucleotide sequence ID" value="NZ_DUIH01000023.1"/>
</dbReference>
<evidence type="ECO:0000256" key="12">
    <source>
        <dbReference type="PROSITE-ProRule" id="PRU00546"/>
    </source>
</evidence>
<dbReference type="GO" id="GO:0031072">
    <property type="term" value="F:heat shock protein binding"/>
    <property type="evidence" value="ECO:0007669"/>
    <property type="project" value="InterPro"/>
</dbReference>
<dbReference type="GO" id="GO:0051082">
    <property type="term" value="F:unfolded protein binding"/>
    <property type="evidence" value="ECO:0007669"/>
    <property type="project" value="UniProtKB-UniRule"/>
</dbReference>
<feature type="domain" description="CR-type" evidence="14">
    <location>
        <begin position="143"/>
        <end position="225"/>
    </location>
</feature>
<dbReference type="InterPro" id="IPR012724">
    <property type="entry name" value="DnaJ"/>
</dbReference>
<feature type="domain" description="J" evidence="13">
    <location>
        <begin position="5"/>
        <end position="69"/>
    </location>
</feature>
<evidence type="ECO:0000259" key="13">
    <source>
        <dbReference type="PROSITE" id="PS50076"/>
    </source>
</evidence>
<evidence type="ECO:0000256" key="10">
    <source>
        <dbReference type="ARBA" id="ARBA00023186"/>
    </source>
</evidence>
<feature type="binding site" evidence="11">
    <location>
        <position position="216"/>
    </location>
    <ligand>
        <name>Zn(2+)</name>
        <dbReference type="ChEBI" id="CHEBI:29105"/>
        <label>1</label>
    </ligand>
</feature>
<comment type="function">
    <text evidence="11">Participates actively in the response to hyperosmotic and heat shock by preventing the aggregation of stress-denatured proteins and by disaggregating proteins, also in an autonomous, DnaK-independent fashion. Unfolded proteins bind initially to DnaJ; upon interaction with the DnaJ-bound protein, DnaK hydrolyzes its bound ATP, resulting in the formation of a stable complex. GrpE releases ADP from DnaK; ATP binding to DnaK triggers the release of the substrate protein, thus completing the reaction cycle. Several rounds of ATP-dependent interactions between DnaJ, DnaK and GrpE are required for fully efficient folding. Also involved, together with DnaK and GrpE, in the DNA replication of plasmids through activation of initiation proteins.</text>
</comment>
<feature type="binding site" evidence="11">
    <location>
        <position position="159"/>
    </location>
    <ligand>
        <name>Zn(2+)</name>
        <dbReference type="ChEBI" id="CHEBI:29105"/>
        <label>1</label>
    </ligand>
</feature>
<dbReference type="FunFam" id="2.60.260.20:FF:000004">
    <property type="entry name" value="Molecular chaperone DnaJ"/>
    <property type="match status" value="1"/>
</dbReference>
<sequence length="383" mass="42023">MAAKDYYEVLGVSRDASPEEIKRAYRKLALKYHPDRNKSKEAEERFKEISEAYAVLSDPEKRAHYDRFGAAGVHERYTQQDIFSGSDLFDLLRNLGLNLDGFDLFSDLFGGFGGRGPQGPQRPQRGADILTETTISLEEAAFGTEREITFSKTDTCDTCGGSGAAPGTSPRMCDACGGRGQVSTHRQTPFGSFVSVTTCPRCRGAGSVIDTPCPECRGTGRRGKRKTISVKIPRGIEDGMKIRIPGEGSAGERGTPSGDLFVLVHVRPHERFRREGADLHCDVPITFPQACLGTRIEVPTLDGTATLRIPPGTQSHTVFTLKGKGIYSLGGSQRGDLHVRVVVSVPRKLTDEQRELIERLDALLPPSTERRKDKGLFGRIRSR</sequence>
<evidence type="ECO:0000256" key="7">
    <source>
        <dbReference type="ARBA" id="ARBA00022771"/>
    </source>
</evidence>
<feature type="repeat" description="CXXCXGXG motif" evidence="11">
    <location>
        <begin position="213"/>
        <end position="220"/>
    </location>
</feature>
<evidence type="ECO:0000256" key="1">
    <source>
        <dbReference type="ARBA" id="ARBA00004496"/>
    </source>
</evidence>
<dbReference type="SUPFAM" id="SSF46565">
    <property type="entry name" value="Chaperone J-domain"/>
    <property type="match status" value="1"/>
</dbReference>
<protein>
    <recommendedName>
        <fullName evidence="11">Chaperone protein DnaJ</fullName>
    </recommendedName>
</protein>
<dbReference type="PROSITE" id="PS51188">
    <property type="entry name" value="ZF_CR"/>
    <property type="match status" value="1"/>
</dbReference>
<evidence type="ECO:0000256" key="5">
    <source>
        <dbReference type="ARBA" id="ARBA00022723"/>
    </source>
</evidence>
<dbReference type="InterPro" id="IPR036869">
    <property type="entry name" value="J_dom_sf"/>
</dbReference>
<evidence type="ECO:0000313" key="15">
    <source>
        <dbReference type="EMBL" id="HIH70392.1"/>
    </source>
</evidence>
<dbReference type="CDD" id="cd06257">
    <property type="entry name" value="DnaJ"/>
    <property type="match status" value="1"/>
</dbReference>
<evidence type="ECO:0000256" key="3">
    <source>
        <dbReference type="ARBA" id="ARBA00022490"/>
    </source>
</evidence>
<keyword evidence="9 11" id="KW-0346">Stress response</keyword>
<evidence type="ECO:0000313" key="16">
    <source>
        <dbReference type="Proteomes" id="UP000600363"/>
    </source>
</evidence>
<dbReference type="Pfam" id="PF00684">
    <property type="entry name" value="DnaJ_CXXCXGXG"/>
    <property type="match status" value="1"/>
</dbReference>
<evidence type="ECO:0000256" key="6">
    <source>
        <dbReference type="ARBA" id="ARBA00022737"/>
    </source>
</evidence>
<dbReference type="GO" id="GO:0008270">
    <property type="term" value="F:zinc ion binding"/>
    <property type="evidence" value="ECO:0007669"/>
    <property type="project" value="UniProtKB-UniRule"/>
</dbReference>
<evidence type="ECO:0000259" key="14">
    <source>
        <dbReference type="PROSITE" id="PS51188"/>
    </source>
</evidence>
<feature type="repeat" description="CXXCXGXG motif" evidence="11">
    <location>
        <begin position="199"/>
        <end position="206"/>
    </location>
</feature>
<evidence type="ECO:0000256" key="2">
    <source>
        <dbReference type="ARBA" id="ARBA00011738"/>
    </source>
</evidence>
<evidence type="ECO:0000256" key="8">
    <source>
        <dbReference type="ARBA" id="ARBA00022833"/>
    </source>
</evidence>
<evidence type="ECO:0000256" key="11">
    <source>
        <dbReference type="HAMAP-Rule" id="MF_01152"/>
    </source>
</evidence>
<dbReference type="PANTHER" id="PTHR43096">
    <property type="entry name" value="DNAJ HOMOLOG 1, MITOCHONDRIAL-RELATED"/>
    <property type="match status" value="1"/>
</dbReference>
<dbReference type="Gene3D" id="2.10.230.10">
    <property type="entry name" value="Heat shock protein DnaJ, cysteine-rich domain"/>
    <property type="match status" value="1"/>
</dbReference>
<dbReference type="GO" id="GO:0042026">
    <property type="term" value="P:protein refolding"/>
    <property type="evidence" value="ECO:0007669"/>
    <property type="project" value="TreeGrafter"/>
</dbReference>
<dbReference type="CDD" id="cd10747">
    <property type="entry name" value="DnaJ_C"/>
    <property type="match status" value="1"/>
</dbReference>
<dbReference type="Pfam" id="PF01556">
    <property type="entry name" value="DnaJ_C"/>
    <property type="match status" value="1"/>
</dbReference>
<accession>A0A832RYQ6</accession>
<dbReference type="HAMAP" id="MF_01152">
    <property type="entry name" value="DnaJ"/>
    <property type="match status" value="1"/>
</dbReference>
<dbReference type="FunFam" id="2.10.230.10:FF:000002">
    <property type="entry name" value="Molecular chaperone DnaJ"/>
    <property type="match status" value="1"/>
</dbReference>
<dbReference type="InterPro" id="IPR036410">
    <property type="entry name" value="HSP_DnaJ_Cys-rich_dom_sf"/>
</dbReference>
<dbReference type="PROSITE" id="PS00636">
    <property type="entry name" value="DNAJ_1"/>
    <property type="match status" value="1"/>
</dbReference>
<proteinExistence type="inferred from homology"/>
<dbReference type="EMBL" id="DUIH01000023">
    <property type="protein sequence ID" value="HIH70392.1"/>
    <property type="molecule type" value="Genomic_DNA"/>
</dbReference>
<dbReference type="GO" id="GO:0006260">
    <property type="term" value="P:DNA replication"/>
    <property type="evidence" value="ECO:0007669"/>
    <property type="project" value="UniProtKB-KW"/>
</dbReference>
<keyword evidence="5 11" id="KW-0479">Metal-binding</keyword>
<feature type="binding site" evidence="11">
    <location>
        <position position="173"/>
    </location>
    <ligand>
        <name>Zn(2+)</name>
        <dbReference type="ChEBI" id="CHEBI:29105"/>
        <label>2</label>
    </ligand>
</feature>
<dbReference type="PROSITE" id="PS50076">
    <property type="entry name" value="DNAJ_2"/>
    <property type="match status" value="1"/>
</dbReference>
<dbReference type="PRINTS" id="PR00625">
    <property type="entry name" value="JDOMAIN"/>
</dbReference>
<comment type="cofactor">
    <cofactor evidence="11">
        <name>Zn(2+)</name>
        <dbReference type="ChEBI" id="CHEBI:29105"/>
    </cofactor>
    <text evidence="11">Binds 2 Zn(2+) ions per monomer.</text>
</comment>
<dbReference type="InterPro" id="IPR001305">
    <property type="entry name" value="HSP_DnaJ_Cys-rich_dom"/>
</dbReference>
<keyword evidence="10 11" id="KW-0143">Chaperone</keyword>
<keyword evidence="8 11" id="KW-0862">Zinc</keyword>
<dbReference type="SUPFAM" id="SSF49493">
    <property type="entry name" value="HSP40/DnaJ peptide-binding domain"/>
    <property type="match status" value="2"/>
</dbReference>
<gene>
    <name evidence="11 15" type="primary">dnaJ</name>
    <name evidence="15" type="ORF">HA299_07295</name>
</gene>
<dbReference type="InterPro" id="IPR002939">
    <property type="entry name" value="DnaJ_C"/>
</dbReference>
<comment type="domain">
    <text evidence="11">The J domain is necessary and sufficient to stimulate DnaK ATPase activity. Zinc center 1 plays an important role in the autonomous, DnaK-independent chaperone activity of DnaJ. Zinc center 2 is essential for interaction with DnaK and for DnaJ activity.</text>
</comment>
<comment type="subunit">
    <text evidence="2 11">Homodimer.</text>
</comment>
<dbReference type="PANTHER" id="PTHR43096:SF10">
    <property type="entry name" value="CHAPERONE PROTEIN DNAJ A6, CHLOROPLASTIC"/>
    <property type="match status" value="1"/>
</dbReference>
<feature type="binding site" evidence="11">
    <location>
        <position position="176"/>
    </location>
    <ligand>
        <name>Zn(2+)</name>
        <dbReference type="ChEBI" id="CHEBI:29105"/>
        <label>2</label>
    </ligand>
</feature>
<dbReference type="NCBIfam" id="TIGR02349">
    <property type="entry name" value="DnaJ_bact"/>
    <property type="match status" value="1"/>
</dbReference>
<keyword evidence="6 11" id="KW-0677">Repeat</keyword>
<dbReference type="NCBIfam" id="NF008035">
    <property type="entry name" value="PRK10767.1"/>
    <property type="match status" value="1"/>
</dbReference>
<comment type="caution">
    <text evidence="15">The sequence shown here is derived from an EMBL/GenBank/DDBJ whole genome shotgun (WGS) entry which is preliminary data.</text>
</comment>
<dbReference type="GO" id="GO:0009408">
    <property type="term" value="P:response to heat"/>
    <property type="evidence" value="ECO:0007669"/>
    <property type="project" value="InterPro"/>
</dbReference>
<dbReference type="Gene3D" id="2.60.260.20">
    <property type="entry name" value="Urease metallochaperone UreE, N-terminal domain"/>
    <property type="match status" value="2"/>
</dbReference>
<feature type="binding site" evidence="11">
    <location>
        <position position="213"/>
    </location>
    <ligand>
        <name>Zn(2+)</name>
        <dbReference type="ChEBI" id="CHEBI:29105"/>
        <label>1</label>
    </ligand>
</feature>
<organism evidence="15 16">
    <name type="scientific">Methermicoccus shengliensis</name>
    <dbReference type="NCBI Taxonomy" id="660064"/>
    <lineage>
        <taxon>Archaea</taxon>
        <taxon>Methanobacteriati</taxon>
        <taxon>Methanobacteriota</taxon>
        <taxon>Stenosarchaea group</taxon>
        <taxon>Methanomicrobia</taxon>
        <taxon>Methanosarcinales</taxon>
        <taxon>Methermicoccaceae</taxon>
        <taxon>Methermicoccus</taxon>
    </lineage>
</organism>
<dbReference type="CDD" id="cd10719">
    <property type="entry name" value="DnaJ_zf"/>
    <property type="match status" value="1"/>
</dbReference>
<keyword evidence="7 11" id="KW-0863">Zinc-finger</keyword>
<feature type="repeat" description="CXXCXGXG motif" evidence="11">
    <location>
        <begin position="173"/>
        <end position="180"/>
    </location>
</feature>
<keyword evidence="3 11" id="KW-0963">Cytoplasm</keyword>
<feature type="zinc finger region" description="CR-type" evidence="12">
    <location>
        <begin position="143"/>
        <end position="225"/>
    </location>
</feature>
<dbReference type="SMART" id="SM00271">
    <property type="entry name" value="DnaJ"/>
    <property type="match status" value="1"/>
</dbReference>
<reference evidence="15" key="1">
    <citation type="journal article" date="2020" name="bioRxiv">
        <title>A rank-normalized archaeal taxonomy based on genome phylogeny resolves widespread incomplete and uneven classifications.</title>
        <authorList>
            <person name="Rinke C."/>
            <person name="Chuvochina M."/>
            <person name="Mussig A.J."/>
            <person name="Chaumeil P.-A."/>
            <person name="Waite D.W."/>
            <person name="Whitman W.B."/>
            <person name="Parks D.H."/>
            <person name="Hugenholtz P."/>
        </authorList>
    </citation>
    <scope>NUCLEOTIDE SEQUENCE</scope>
    <source>
        <strain evidence="15">UBA12518</strain>
    </source>
</reference>
<feature type="repeat" description="CXXCXGXG motif" evidence="11">
    <location>
        <begin position="156"/>
        <end position="163"/>
    </location>
</feature>
<name>A0A832RYQ6_9EURY</name>